<sequence>MTAIALPAVGFQVAYPQLTESVSVSRSGTRAMAFVEYADSYWTIQMRTKPLKASQRLLVEAFKDACRGGLQTVLYTPKHMCLPRAYWGNPGAAALANAGNLVSITGNSLVINSVDNGLTLGPGDLISATNDDYNSLFRVQTGGVASSNQITVTVEPTVPSYLTAGAVITFKNPVANMRLYPGSFSIPDEPKPVATFTLVEIPK</sequence>
<name>A0A6M7U6L5_RHILI</name>
<reference evidence="1 2" key="1">
    <citation type="submission" date="2016-05" db="EMBL/GenBank/DDBJ databases">
        <authorList>
            <person name="Ramsay J.P."/>
        </authorList>
    </citation>
    <scope>NUCLEOTIDE SEQUENCE [LARGE SCALE GENOMIC DNA]</scope>
    <source>
        <strain evidence="1 2">NZP2042</strain>
    </source>
</reference>
<evidence type="ECO:0000313" key="2">
    <source>
        <dbReference type="Proteomes" id="UP000093737"/>
    </source>
</evidence>
<comment type="caution">
    <text evidence="1">The sequence shown here is derived from an EMBL/GenBank/DDBJ whole genome shotgun (WGS) entry which is preliminary data.</text>
</comment>
<protein>
    <submittedName>
        <fullName evidence="1">Uncharacterized protein</fullName>
    </submittedName>
</protein>
<gene>
    <name evidence="1" type="ORF">A8145_06205</name>
</gene>
<proteinExistence type="predicted"/>
<organism evidence="1 2">
    <name type="scientific">Rhizobium loti</name>
    <name type="common">Mesorhizobium loti</name>
    <dbReference type="NCBI Taxonomy" id="381"/>
    <lineage>
        <taxon>Bacteria</taxon>
        <taxon>Pseudomonadati</taxon>
        <taxon>Pseudomonadota</taxon>
        <taxon>Alphaproteobacteria</taxon>
        <taxon>Hyphomicrobiales</taxon>
        <taxon>Phyllobacteriaceae</taxon>
        <taxon>Mesorhizobium</taxon>
    </lineage>
</organism>
<evidence type="ECO:0000313" key="1">
    <source>
        <dbReference type="EMBL" id="OBQ72399.1"/>
    </source>
</evidence>
<accession>A0A6M7U6L5</accession>
<dbReference type="EMBL" id="LYTK01000001">
    <property type="protein sequence ID" value="OBQ72399.1"/>
    <property type="molecule type" value="Genomic_DNA"/>
</dbReference>
<dbReference type="RefSeq" id="WP_065005047.1">
    <property type="nucleotide sequence ID" value="NZ_CP033334.1"/>
</dbReference>
<dbReference type="AlphaFoldDB" id="A0A6M7U6L5"/>
<dbReference type="Proteomes" id="UP000093737">
    <property type="component" value="Unassembled WGS sequence"/>
</dbReference>